<keyword evidence="1" id="KW-0732">Signal</keyword>
<comment type="caution">
    <text evidence="2">The sequence shown here is derived from an EMBL/GenBank/DDBJ whole genome shotgun (WGS) entry which is preliminary data.</text>
</comment>
<dbReference type="PROSITE" id="PS51257">
    <property type="entry name" value="PROKAR_LIPOPROTEIN"/>
    <property type="match status" value="1"/>
</dbReference>
<evidence type="ECO:0000256" key="1">
    <source>
        <dbReference type="SAM" id="SignalP"/>
    </source>
</evidence>
<dbReference type="Proteomes" id="UP000582837">
    <property type="component" value="Unassembled WGS sequence"/>
</dbReference>
<dbReference type="AlphaFoldDB" id="A0A841H1U7"/>
<feature type="chain" id="PRO_5032540842" description="Lipocalin-like domain-containing protein" evidence="1">
    <location>
        <begin position="32"/>
        <end position="165"/>
    </location>
</feature>
<name>A0A841H1U7_9BACT</name>
<protein>
    <recommendedName>
        <fullName evidence="4">Lipocalin-like domain-containing protein</fullName>
    </recommendedName>
</protein>
<evidence type="ECO:0000313" key="2">
    <source>
        <dbReference type="EMBL" id="MBB6071944.1"/>
    </source>
</evidence>
<dbReference type="RefSeq" id="WP_170035390.1">
    <property type="nucleotide sequence ID" value="NZ_JABDTL010000001.1"/>
</dbReference>
<organism evidence="2 3">
    <name type="scientific">Longimicrobium terrae</name>
    <dbReference type="NCBI Taxonomy" id="1639882"/>
    <lineage>
        <taxon>Bacteria</taxon>
        <taxon>Pseudomonadati</taxon>
        <taxon>Gemmatimonadota</taxon>
        <taxon>Longimicrobiia</taxon>
        <taxon>Longimicrobiales</taxon>
        <taxon>Longimicrobiaceae</taxon>
        <taxon>Longimicrobium</taxon>
    </lineage>
</organism>
<dbReference type="EMBL" id="JACHIA010000011">
    <property type="protein sequence ID" value="MBB6071944.1"/>
    <property type="molecule type" value="Genomic_DNA"/>
</dbReference>
<accession>A0A841H1U7</accession>
<reference evidence="2 3" key="1">
    <citation type="submission" date="2020-08" db="EMBL/GenBank/DDBJ databases">
        <title>Genomic Encyclopedia of Type Strains, Phase IV (KMG-IV): sequencing the most valuable type-strain genomes for metagenomic binning, comparative biology and taxonomic classification.</title>
        <authorList>
            <person name="Goeker M."/>
        </authorList>
    </citation>
    <scope>NUCLEOTIDE SEQUENCE [LARGE SCALE GENOMIC DNA]</scope>
    <source>
        <strain evidence="2 3">DSM 29007</strain>
    </source>
</reference>
<evidence type="ECO:0008006" key="4">
    <source>
        <dbReference type="Google" id="ProtNLM"/>
    </source>
</evidence>
<sequence length="165" mass="17102">MPTPAIRRALQSTSALLLVLASAACGRAGHAAQPQHPERLDGAWSMEFRVEHPVTAAATPPAPVRGSVVMMENAPAAPAVPARDTHYGAYAADLRALGVTPAAGVPTLVARMAGADSVEFTVEAGTTHPLHARGRLYGDSVAGHWWTEGGRVAGGSSGRFVLRRP</sequence>
<evidence type="ECO:0000313" key="3">
    <source>
        <dbReference type="Proteomes" id="UP000582837"/>
    </source>
</evidence>
<feature type="signal peptide" evidence="1">
    <location>
        <begin position="1"/>
        <end position="31"/>
    </location>
</feature>
<proteinExistence type="predicted"/>
<gene>
    <name evidence="2" type="ORF">HNQ61_003604</name>
</gene>
<keyword evidence="3" id="KW-1185">Reference proteome</keyword>